<organism evidence="1 2">
    <name type="scientific">Sporormia fimetaria CBS 119925</name>
    <dbReference type="NCBI Taxonomy" id="1340428"/>
    <lineage>
        <taxon>Eukaryota</taxon>
        <taxon>Fungi</taxon>
        <taxon>Dikarya</taxon>
        <taxon>Ascomycota</taxon>
        <taxon>Pezizomycotina</taxon>
        <taxon>Dothideomycetes</taxon>
        <taxon>Pleosporomycetidae</taxon>
        <taxon>Pleosporales</taxon>
        <taxon>Sporormiaceae</taxon>
        <taxon>Sporormia</taxon>
    </lineage>
</organism>
<evidence type="ECO:0000313" key="2">
    <source>
        <dbReference type="Proteomes" id="UP000799440"/>
    </source>
</evidence>
<dbReference type="EMBL" id="MU006565">
    <property type="protein sequence ID" value="KAF2749708.1"/>
    <property type="molecule type" value="Genomic_DNA"/>
</dbReference>
<keyword evidence="2" id="KW-1185">Reference proteome</keyword>
<sequence>MKGLCTCFKWRQRHDAKVGDENGLSCSNAAKLPVLELFACMAVESTCKAWGRGSARAPDAGRLNLERLSAWNRHGPGNGTPSARHCTMLLTCKPWEANNVGLRGCRSTHQDNQASNPPRRPCARVPHGAPFLCRAAGDEGHVSTSASASAPSLPAGAPSPCGLVSRNLSKHVVGVVLCRHLRPSPHLILGSKAPCWTSAVHLPACESSACHRNRYHFRPLQTCVPTSPQLSLSSRPHATVEVLLAVLNLQYAMVHRWHSSSRDPSGWQPASSLSHLIPMWSMVAGHATEL</sequence>
<reference evidence="1" key="1">
    <citation type="journal article" date="2020" name="Stud. Mycol.">
        <title>101 Dothideomycetes genomes: a test case for predicting lifestyles and emergence of pathogens.</title>
        <authorList>
            <person name="Haridas S."/>
            <person name="Albert R."/>
            <person name="Binder M."/>
            <person name="Bloem J."/>
            <person name="Labutti K."/>
            <person name="Salamov A."/>
            <person name="Andreopoulos B."/>
            <person name="Baker S."/>
            <person name="Barry K."/>
            <person name="Bills G."/>
            <person name="Bluhm B."/>
            <person name="Cannon C."/>
            <person name="Castanera R."/>
            <person name="Culley D."/>
            <person name="Daum C."/>
            <person name="Ezra D."/>
            <person name="Gonzalez J."/>
            <person name="Henrissat B."/>
            <person name="Kuo A."/>
            <person name="Liang C."/>
            <person name="Lipzen A."/>
            <person name="Lutzoni F."/>
            <person name="Magnuson J."/>
            <person name="Mondo S."/>
            <person name="Nolan M."/>
            <person name="Ohm R."/>
            <person name="Pangilinan J."/>
            <person name="Park H.-J."/>
            <person name="Ramirez L."/>
            <person name="Alfaro M."/>
            <person name="Sun H."/>
            <person name="Tritt A."/>
            <person name="Yoshinaga Y."/>
            <person name="Zwiers L.-H."/>
            <person name="Turgeon B."/>
            <person name="Goodwin S."/>
            <person name="Spatafora J."/>
            <person name="Crous P."/>
            <person name="Grigoriev I."/>
        </authorList>
    </citation>
    <scope>NUCLEOTIDE SEQUENCE</scope>
    <source>
        <strain evidence="1">CBS 119925</strain>
    </source>
</reference>
<proteinExistence type="predicted"/>
<dbReference type="Proteomes" id="UP000799440">
    <property type="component" value="Unassembled WGS sequence"/>
</dbReference>
<name>A0A6A6VGH1_9PLEO</name>
<evidence type="ECO:0000313" key="1">
    <source>
        <dbReference type="EMBL" id="KAF2749708.1"/>
    </source>
</evidence>
<gene>
    <name evidence="1" type="ORF">M011DRAFT_274547</name>
</gene>
<dbReference type="AlphaFoldDB" id="A0A6A6VGH1"/>
<protein>
    <submittedName>
        <fullName evidence="1">Uncharacterized protein</fullName>
    </submittedName>
</protein>
<accession>A0A6A6VGH1</accession>